<dbReference type="RefSeq" id="WP_093857858.1">
    <property type="nucleotide sequence ID" value="NZ_BJVZ01000017.1"/>
</dbReference>
<protein>
    <submittedName>
        <fullName evidence="2">Uncharacterized protein</fullName>
    </submittedName>
</protein>
<dbReference type="Proteomes" id="UP000199334">
    <property type="component" value="Unassembled WGS sequence"/>
</dbReference>
<dbReference type="AlphaFoldDB" id="A0A1H0FQP9"/>
<keyword evidence="1" id="KW-0732">Signal</keyword>
<organism evidence="2 3">
    <name type="scientific">Tenuibacillus multivorans</name>
    <dbReference type="NCBI Taxonomy" id="237069"/>
    <lineage>
        <taxon>Bacteria</taxon>
        <taxon>Bacillati</taxon>
        <taxon>Bacillota</taxon>
        <taxon>Bacilli</taxon>
        <taxon>Bacillales</taxon>
        <taxon>Bacillaceae</taxon>
        <taxon>Tenuibacillus</taxon>
    </lineage>
</organism>
<sequence>MNKLVTLITILFLLLVGCSNDVVTDEEEKSTSSKGDIMANIIDQADNTDHVTVDFTIKQDVYIPEIDRDLTVEQSDMTYIQSEPFRFLTKLDTAIGQFTVFNQDQQLYSYLPENESYEPLNNEMLNNINNLIKEQRHLSTLLGQLKQFEDQMTLEENGEQMILTLSGQGDEFQSYVYNQLMTSSIEGAQLPIEEQNIVVDAVEFNIVANQESHQIEELSTSFEMHRTTDDETTIKQSIKRTYYDYQKEKEIPDVE</sequence>
<dbReference type="OrthoDB" id="2967353at2"/>
<proteinExistence type="predicted"/>
<feature type="chain" id="PRO_5011501448" evidence="1">
    <location>
        <begin position="25"/>
        <end position="255"/>
    </location>
</feature>
<reference evidence="2 3" key="1">
    <citation type="submission" date="2016-10" db="EMBL/GenBank/DDBJ databases">
        <authorList>
            <person name="de Groot N.N."/>
        </authorList>
    </citation>
    <scope>NUCLEOTIDE SEQUENCE [LARGE SCALE GENOMIC DNA]</scope>
    <source>
        <strain evidence="2 3">CGMCC 1.3442</strain>
    </source>
</reference>
<evidence type="ECO:0000313" key="2">
    <source>
        <dbReference type="EMBL" id="SDN96799.1"/>
    </source>
</evidence>
<dbReference type="Pfam" id="PF20316">
    <property type="entry name" value="DUF6612"/>
    <property type="match status" value="1"/>
</dbReference>
<keyword evidence="3" id="KW-1185">Reference proteome</keyword>
<dbReference type="PROSITE" id="PS51257">
    <property type="entry name" value="PROKAR_LIPOPROTEIN"/>
    <property type="match status" value="1"/>
</dbReference>
<name>A0A1H0FQP9_9BACI</name>
<feature type="signal peptide" evidence="1">
    <location>
        <begin position="1"/>
        <end position="24"/>
    </location>
</feature>
<evidence type="ECO:0000256" key="1">
    <source>
        <dbReference type="SAM" id="SignalP"/>
    </source>
</evidence>
<evidence type="ECO:0000313" key="3">
    <source>
        <dbReference type="Proteomes" id="UP000199334"/>
    </source>
</evidence>
<dbReference type="STRING" id="237069.SAMN05216498_0315"/>
<gene>
    <name evidence="2" type="ORF">SAMN05216498_0315</name>
</gene>
<accession>A0A1H0FQP9</accession>
<dbReference type="EMBL" id="FNIG01000013">
    <property type="protein sequence ID" value="SDN96799.1"/>
    <property type="molecule type" value="Genomic_DNA"/>
</dbReference>
<dbReference type="InterPro" id="IPR046720">
    <property type="entry name" value="DUF6612"/>
</dbReference>